<evidence type="ECO:0000313" key="2">
    <source>
        <dbReference type="EMBL" id="SDH47774.1"/>
    </source>
</evidence>
<dbReference type="PROSITE" id="PS50995">
    <property type="entry name" value="HTH_MARR_2"/>
    <property type="match status" value="1"/>
</dbReference>
<dbReference type="EMBL" id="LT629695">
    <property type="protein sequence ID" value="SDH47774.1"/>
    <property type="molecule type" value="Genomic_DNA"/>
</dbReference>
<dbReference type="Proteomes" id="UP000198822">
    <property type="component" value="Chromosome I"/>
</dbReference>
<dbReference type="InterPro" id="IPR000835">
    <property type="entry name" value="HTH_MarR-typ"/>
</dbReference>
<proteinExistence type="predicted"/>
<protein>
    <submittedName>
        <fullName evidence="2">DNA-binding transcriptional regulator, MarR family</fullName>
    </submittedName>
</protein>
<dbReference type="Gene3D" id="1.10.10.10">
    <property type="entry name" value="Winged helix-like DNA-binding domain superfamily/Winged helix DNA-binding domain"/>
    <property type="match status" value="1"/>
</dbReference>
<dbReference type="InterPro" id="IPR036388">
    <property type="entry name" value="WH-like_DNA-bd_sf"/>
</dbReference>
<dbReference type="InterPro" id="IPR036390">
    <property type="entry name" value="WH_DNA-bd_sf"/>
</dbReference>
<dbReference type="PRINTS" id="PR00598">
    <property type="entry name" value="HTHMARR"/>
</dbReference>
<dbReference type="GO" id="GO:0003700">
    <property type="term" value="F:DNA-binding transcription factor activity"/>
    <property type="evidence" value="ECO:0007669"/>
    <property type="project" value="InterPro"/>
</dbReference>
<dbReference type="GO" id="GO:0003677">
    <property type="term" value="F:DNA binding"/>
    <property type="evidence" value="ECO:0007669"/>
    <property type="project" value="UniProtKB-KW"/>
</dbReference>
<evidence type="ECO:0000259" key="1">
    <source>
        <dbReference type="PROSITE" id="PS50995"/>
    </source>
</evidence>
<dbReference type="PANTHER" id="PTHR33164:SF43">
    <property type="entry name" value="HTH-TYPE TRANSCRIPTIONAL REPRESSOR YETL"/>
    <property type="match status" value="1"/>
</dbReference>
<dbReference type="SMART" id="SM00347">
    <property type="entry name" value="HTH_MARR"/>
    <property type="match status" value="1"/>
</dbReference>
<name>A0A1G8CR10_9MICO</name>
<keyword evidence="2" id="KW-0238">DNA-binding</keyword>
<dbReference type="InterPro" id="IPR039422">
    <property type="entry name" value="MarR/SlyA-like"/>
</dbReference>
<dbReference type="PANTHER" id="PTHR33164">
    <property type="entry name" value="TRANSCRIPTIONAL REGULATOR, MARR FAMILY"/>
    <property type="match status" value="1"/>
</dbReference>
<feature type="domain" description="HTH marR-type" evidence="1">
    <location>
        <begin position="1"/>
        <end position="106"/>
    </location>
</feature>
<accession>A0A1G8CR10</accession>
<dbReference type="GO" id="GO:0006950">
    <property type="term" value="P:response to stress"/>
    <property type="evidence" value="ECO:0007669"/>
    <property type="project" value="TreeGrafter"/>
</dbReference>
<keyword evidence="3" id="KW-1185">Reference proteome</keyword>
<gene>
    <name evidence="2" type="ORF">SAMN04489720_1378</name>
</gene>
<dbReference type="STRING" id="399736.SAMN04489720_1378"/>
<dbReference type="SUPFAM" id="SSF46785">
    <property type="entry name" value="Winged helix' DNA-binding domain"/>
    <property type="match status" value="1"/>
</dbReference>
<reference evidence="3" key="1">
    <citation type="submission" date="2016-10" db="EMBL/GenBank/DDBJ databases">
        <authorList>
            <person name="Varghese N."/>
            <person name="Submissions S."/>
        </authorList>
    </citation>
    <scope>NUCLEOTIDE SEQUENCE [LARGE SCALE GENOMIC DNA]</scope>
    <source>
        <strain evidence="3">DSM 22002</strain>
    </source>
</reference>
<dbReference type="AlphaFoldDB" id="A0A1G8CR10"/>
<evidence type="ECO:0000313" key="3">
    <source>
        <dbReference type="Proteomes" id="UP000198822"/>
    </source>
</evidence>
<dbReference type="Pfam" id="PF12802">
    <property type="entry name" value="MarR_2"/>
    <property type="match status" value="1"/>
</dbReference>
<sequence>MMAVHRALAVLAASDEPMSITDLGAAIGIDQPRASRVVQMLQHEGLVRREPDPSDARRTRIVVTAKGRGHADEHRERRAAPVAEALAALEPSERQQLAALLARVVAAWPRA</sequence>
<organism evidence="2 3">
    <name type="scientific">Agrococcus jejuensis</name>
    <dbReference type="NCBI Taxonomy" id="399736"/>
    <lineage>
        <taxon>Bacteria</taxon>
        <taxon>Bacillati</taxon>
        <taxon>Actinomycetota</taxon>
        <taxon>Actinomycetes</taxon>
        <taxon>Micrococcales</taxon>
        <taxon>Microbacteriaceae</taxon>
        <taxon>Agrococcus</taxon>
    </lineage>
</organism>